<comment type="caution">
    <text evidence="3">The sequence shown here is derived from an EMBL/GenBank/DDBJ whole genome shotgun (WGS) entry which is preliminary data.</text>
</comment>
<dbReference type="Pfam" id="PF01903">
    <property type="entry name" value="CbiX"/>
    <property type="match status" value="2"/>
</dbReference>
<dbReference type="SUPFAM" id="SSF53800">
    <property type="entry name" value="Chelatase"/>
    <property type="match status" value="1"/>
</dbReference>
<accession>A0A2T1A6R9</accession>
<dbReference type="PANTHER" id="PTHR33542:SF5">
    <property type="entry name" value="FERROCHELATASE CHE1"/>
    <property type="match status" value="1"/>
</dbReference>
<protein>
    <submittedName>
        <fullName evidence="3">Sirohydrochlorin ferrochelatase</fullName>
    </submittedName>
</protein>
<dbReference type="CDD" id="cd03416">
    <property type="entry name" value="CbiX_SirB_N"/>
    <property type="match status" value="1"/>
</dbReference>
<dbReference type="Gene3D" id="3.40.50.1400">
    <property type="match status" value="2"/>
</dbReference>
<dbReference type="RefSeq" id="WP_106347319.1">
    <property type="nucleotide sequence ID" value="NZ_PVUE01000001.1"/>
</dbReference>
<dbReference type="Proteomes" id="UP000237752">
    <property type="component" value="Unassembled WGS sequence"/>
</dbReference>
<gene>
    <name evidence="3" type="ORF">CLV47_101416</name>
</gene>
<dbReference type="GO" id="GO:0046872">
    <property type="term" value="F:metal ion binding"/>
    <property type="evidence" value="ECO:0007669"/>
    <property type="project" value="UniProtKB-KW"/>
</dbReference>
<dbReference type="InterPro" id="IPR050963">
    <property type="entry name" value="Sirohydro_Cobaltochel/CbiX"/>
</dbReference>
<keyword evidence="1" id="KW-0479">Metal-binding</keyword>
<dbReference type="EMBL" id="PVUE01000001">
    <property type="protein sequence ID" value="PRZ44290.1"/>
    <property type="molecule type" value="Genomic_DNA"/>
</dbReference>
<evidence type="ECO:0000313" key="4">
    <source>
        <dbReference type="Proteomes" id="UP000237752"/>
    </source>
</evidence>
<reference evidence="3 4" key="1">
    <citation type="submission" date="2018-03" db="EMBL/GenBank/DDBJ databases">
        <title>Genomic Encyclopedia of Archaeal and Bacterial Type Strains, Phase II (KMG-II): from individual species to whole genera.</title>
        <authorList>
            <person name="Goeker M."/>
        </authorList>
    </citation>
    <scope>NUCLEOTIDE SEQUENCE [LARGE SCALE GENOMIC DNA]</scope>
    <source>
        <strain evidence="3 4">DSM 100065</strain>
    </source>
</reference>
<evidence type="ECO:0000256" key="1">
    <source>
        <dbReference type="ARBA" id="ARBA00022723"/>
    </source>
</evidence>
<dbReference type="OrthoDB" id="7345302at2"/>
<name>A0A2T1A6R9_9ACTN</name>
<evidence type="ECO:0000256" key="2">
    <source>
        <dbReference type="ARBA" id="ARBA00023239"/>
    </source>
</evidence>
<organism evidence="3 4">
    <name type="scientific">Antricoccus suffuscus</name>
    <dbReference type="NCBI Taxonomy" id="1629062"/>
    <lineage>
        <taxon>Bacteria</taxon>
        <taxon>Bacillati</taxon>
        <taxon>Actinomycetota</taxon>
        <taxon>Actinomycetes</taxon>
        <taxon>Geodermatophilales</taxon>
        <taxon>Antricoccaceae</taxon>
        <taxon>Antricoccus</taxon>
    </lineage>
</organism>
<keyword evidence="4" id="KW-1185">Reference proteome</keyword>
<dbReference type="AlphaFoldDB" id="A0A2T1A6R9"/>
<evidence type="ECO:0000313" key="3">
    <source>
        <dbReference type="EMBL" id="PRZ44290.1"/>
    </source>
</evidence>
<keyword evidence="2" id="KW-0456">Lyase</keyword>
<sequence>MPSLIGCSHGTDSVDGRATVRALLNDVATLRPDLDVHEAFVDVQEPRLDAVVDGLAGPHARKPHEVVVVPLLLSGGYHVNVDVMEAVAAVGGNAVAAGALGPDPRLTAVLVDRLNAVGVRPGDAVVLAAAGSSDPRAQADIELVAQDLRAHHQGPVTIGFGSIAKPALPDAVSAARQALSGNARVVVAAYLLAPGFFYDKIRAAGADLVTAPLAPDARLTAIVLDRFSAAVRARGHRHPSNPVIVG</sequence>
<dbReference type="PANTHER" id="PTHR33542">
    <property type="entry name" value="SIROHYDROCHLORIN FERROCHELATASE, CHLOROPLASTIC"/>
    <property type="match status" value="1"/>
</dbReference>
<dbReference type="GO" id="GO:0016829">
    <property type="term" value="F:lyase activity"/>
    <property type="evidence" value="ECO:0007669"/>
    <property type="project" value="UniProtKB-KW"/>
</dbReference>
<proteinExistence type="predicted"/>
<dbReference type="InterPro" id="IPR002762">
    <property type="entry name" value="CbiX-like"/>
</dbReference>